<feature type="region of interest" description="Disordered" evidence="1">
    <location>
        <begin position="186"/>
        <end position="283"/>
    </location>
</feature>
<feature type="compositionally biased region" description="Gly residues" evidence="1">
    <location>
        <begin position="186"/>
        <end position="228"/>
    </location>
</feature>
<accession>A0A369JAS6</accession>
<feature type="region of interest" description="Disordered" evidence="1">
    <location>
        <begin position="66"/>
        <end position="113"/>
    </location>
</feature>
<gene>
    <name evidence="2" type="ORF">Hypma_013732</name>
</gene>
<feature type="compositionally biased region" description="Basic and acidic residues" evidence="1">
    <location>
        <begin position="241"/>
        <end position="265"/>
    </location>
</feature>
<dbReference type="STRING" id="39966.A0A369JAS6"/>
<protein>
    <submittedName>
        <fullName evidence="2">Uncharacterized protein</fullName>
    </submittedName>
</protein>
<organism evidence="2 3">
    <name type="scientific">Hypsizygus marmoreus</name>
    <name type="common">White beech mushroom</name>
    <name type="synonym">Agaricus marmoreus</name>
    <dbReference type="NCBI Taxonomy" id="39966"/>
    <lineage>
        <taxon>Eukaryota</taxon>
        <taxon>Fungi</taxon>
        <taxon>Dikarya</taxon>
        <taxon>Basidiomycota</taxon>
        <taxon>Agaricomycotina</taxon>
        <taxon>Agaricomycetes</taxon>
        <taxon>Agaricomycetidae</taxon>
        <taxon>Agaricales</taxon>
        <taxon>Tricholomatineae</taxon>
        <taxon>Lyophyllaceae</taxon>
        <taxon>Hypsizygus</taxon>
    </lineage>
</organism>
<sequence length="301" mass="32041">MVRLSSSLSRSHGGVVASLFIWPEQATMIGRDVFSWIENHPHWPCTTPQSLLPQARTISASLSTTNGAWLTTSPPPSTTKAPLPTTSPFPSTTLLPTHQHHHHHHHHHSHHQPIWTNVLPPELIEAAREEEAYLTTSAGQLDTSTRSTIVSGFVPVLNILPAPGLPCHLDKLILNACIITGGAGRAVGGSGSTKGAGGSGGGGGGPGGDVNGGGGRSGRDGSVGGRLGPGVNNNSVTGRSKGRERERERRERERDHDDRDRDRERRRDRRVPPLPPPPSEAGVRVHICQLTSLCAATCEPI</sequence>
<feature type="compositionally biased region" description="Low complexity" evidence="1">
    <location>
        <begin position="78"/>
        <end position="97"/>
    </location>
</feature>
<evidence type="ECO:0000313" key="3">
    <source>
        <dbReference type="Proteomes" id="UP000076154"/>
    </source>
</evidence>
<keyword evidence="3" id="KW-1185">Reference proteome</keyword>
<name>A0A369JAS6_HYPMA</name>
<reference evidence="2" key="1">
    <citation type="submission" date="2018-04" db="EMBL/GenBank/DDBJ databases">
        <title>Whole genome sequencing of Hypsizygus marmoreus.</title>
        <authorList>
            <person name="Choi I.-G."/>
            <person name="Min B."/>
            <person name="Kim J.-G."/>
            <person name="Kim S."/>
            <person name="Oh Y.-L."/>
            <person name="Kong W.-S."/>
            <person name="Park H."/>
            <person name="Jeong J."/>
            <person name="Song E.-S."/>
        </authorList>
    </citation>
    <scope>NUCLEOTIDE SEQUENCE [LARGE SCALE GENOMIC DNA]</scope>
    <source>
        <strain evidence="2">51987-8</strain>
    </source>
</reference>
<dbReference type="AlphaFoldDB" id="A0A369JAS6"/>
<comment type="caution">
    <text evidence="2">The sequence shown here is derived from an EMBL/GenBank/DDBJ whole genome shotgun (WGS) entry which is preliminary data.</text>
</comment>
<evidence type="ECO:0000313" key="2">
    <source>
        <dbReference type="EMBL" id="RDB19219.1"/>
    </source>
</evidence>
<evidence type="ECO:0000256" key="1">
    <source>
        <dbReference type="SAM" id="MobiDB-lite"/>
    </source>
</evidence>
<feature type="compositionally biased region" description="Basic residues" evidence="1">
    <location>
        <begin position="98"/>
        <end position="111"/>
    </location>
</feature>
<dbReference type="Proteomes" id="UP000076154">
    <property type="component" value="Unassembled WGS sequence"/>
</dbReference>
<dbReference type="EMBL" id="LUEZ02000080">
    <property type="protein sequence ID" value="RDB19219.1"/>
    <property type="molecule type" value="Genomic_DNA"/>
</dbReference>
<dbReference type="OrthoDB" id="531008at2759"/>
<dbReference type="InParanoid" id="A0A369JAS6"/>
<proteinExistence type="predicted"/>